<protein>
    <submittedName>
        <fullName evidence="2">Uncharacterized protein</fullName>
    </submittedName>
</protein>
<feature type="transmembrane region" description="Helical" evidence="1">
    <location>
        <begin position="12"/>
        <end position="35"/>
    </location>
</feature>
<reference evidence="2" key="1">
    <citation type="journal article" date="2023" name="Mol. Phylogenet. Evol.">
        <title>Genome-scale phylogeny and comparative genomics of the fungal order Sordariales.</title>
        <authorList>
            <person name="Hensen N."/>
            <person name="Bonometti L."/>
            <person name="Westerberg I."/>
            <person name="Brannstrom I.O."/>
            <person name="Guillou S."/>
            <person name="Cros-Aarteil S."/>
            <person name="Calhoun S."/>
            <person name="Haridas S."/>
            <person name="Kuo A."/>
            <person name="Mondo S."/>
            <person name="Pangilinan J."/>
            <person name="Riley R."/>
            <person name="LaButti K."/>
            <person name="Andreopoulos B."/>
            <person name="Lipzen A."/>
            <person name="Chen C."/>
            <person name="Yan M."/>
            <person name="Daum C."/>
            <person name="Ng V."/>
            <person name="Clum A."/>
            <person name="Steindorff A."/>
            <person name="Ohm R.A."/>
            <person name="Martin F."/>
            <person name="Silar P."/>
            <person name="Natvig D.O."/>
            <person name="Lalanne C."/>
            <person name="Gautier V."/>
            <person name="Ament-Velasquez S.L."/>
            <person name="Kruys A."/>
            <person name="Hutchinson M.I."/>
            <person name="Powell A.J."/>
            <person name="Barry K."/>
            <person name="Miller A.N."/>
            <person name="Grigoriev I.V."/>
            <person name="Debuchy R."/>
            <person name="Gladieux P."/>
            <person name="Hiltunen Thoren M."/>
            <person name="Johannesson H."/>
        </authorList>
    </citation>
    <scope>NUCLEOTIDE SEQUENCE</scope>
    <source>
        <strain evidence="2">CBS 315.58</strain>
    </source>
</reference>
<organism evidence="2 3">
    <name type="scientific">Triangularia verruculosa</name>
    <dbReference type="NCBI Taxonomy" id="2587418"/>
    <lineage>
        <taxon>Eukaryota</taxon>
        <taxon>Fungi</taxon>
        <taxon>Dikarya</taxon>
        <taxon>Ascomycota</taxon>
        <taxon>Pezizomycotina</taxon>
        <taxon>Sordariomycetes</taxon>
        <taxon>Sordariomycetidae</taxon>
        <taxon>Sordariales</taxon>
        <taxon>Podosporaceae</taxon>
        <taxon>Triangularia</taxon>
    </lineage>
</organism>
<name>A0AAN7APX5_9PEZI</name>
<evidence type="ECO:0000256" key="1">
    <source>
        <dbReference type="SAM" id="Phobius"/>
    </source>
</evidence>
<keyword evidence="1" id="KW-1133">Transmembrane helix</keyword>
<keyword evidence="3" id="KW-1185">Reference proteome</keyword>
<sequence>MCGFCYPIEGRHISFFFSFFFFCWSGFVVVVQRLYLCYYPLISPLFVFVHCILFFSFIIPLAHTHNIKDG</sequence>
<gene>
    <name evidence="2" type="ORF">QBC40DRAFT_286612</name>
</gene>
<comment type="caution">
    <text evidence="2">The sequence shown here is derived from an EMBL/GenBank/DDBJ whole genome shotgun (WGS) entry which is preliminary data.</text>
</comment>
<proteinExistence type="predicted"/>
<accession>A0AAN7APX5</accession>
<dbReference type="Proteomes" id="UP001303160">
    <property type="component" value="Unassembled WGS sequence"/>
</dbReference>
<dbReference type="AlphaFoldDB" id="A0AAN7APX5"/>
<dbReference type="EMBL" id="MU863976">
    <property type="protein sequence ID" value="KAK4196806.1"/>
    <property type="molecule type" value="Genomic_DNA"/>
</dbReference>
<keyword evidence="1" id="KW-0472">Membrane</keyword>
<evidence type="ECO:0000313" key="2">
    <source>
        <dbReference type="EMBL" id="KAK4196806.1"/>
    </source>
</evidence>
<keyword evidence="1" id="KW-0812">Transmembrane</keyword>
<reference evidence="2" key="2">
    <citation type="submission" date="2023-05" db="EMBL/GenBank/DDBJ databases">
        <authorList>
            <consortium name="Lawrence Berkeley National Laboratory"/>
            <person name="Steindorff A."/>
            <person name="Hensen N."/>
            <person name="Bonometti L."/>
            <person name="Westerberg I."/>
            <person name="Brannstrom I.O."/>
            <person name="Guillou S."/>
            <person name="Cros-Aarteil S."/>
            <person name="Calhoun S."/>
            <person name="Haridas S."/>
            <person name="Kuo A."/>
            <person name="Mondo S."/>
            <person name="Pangilinan J."/>
            <person name="Riley R."/>
            <person name="Labutti K."/>
            <person name="Andreopoulos B."/>
            <person name="Lipzen A."/>
            <person name="Chen C."/>
            <person name="Yanf M."/>
            <person name="Daum C."/>
            <person name="Ng V."/>
            <person name="Clum A."/>
            <person name="Ohm R."/>
            <person name="Martin F."/>
            <person name="Silar P."/>
            <person name="Natvig D."/>
            <person name="Lalanne C."/>
            <person name="Gautier V."/>
            <person name="Ament-Velasquez S.L."/>
            <person name="Kruys A."/>
            <person name="Hutchinson M.I."/>
            <person name="Powell A.J."/>
            <person name="Barry K."/>
            <person name="Miller A.N."/>
            <person name="Grigoriev I.V."/>
            <person name="Debuchy R."/>
            <person name="Gladieux P."/>
            <person name="Thoren M.H."/>
            <person name="Johannesson H."/>
        </authorList>
    </citation>
    <scope>NUCLEOTIDE SEQUENCE</scope>
    <source>
        <strain evidence="2">CBS 315.58</strain>
    </source>
</reference>
<evidence type="ECO:0000313" key="3">
    <source>
        <dbReference type="Proteomes" id="UP001303160"/>
    </source>
</evidence>
<feature type="transmembrane region" description="Helical" evidence="1">
    <location>
        <begin position="41"/>
        <end position="62"/>
    </location>
</feature>